<evidence type="ECO:0000256" key="3">
    <source>
        <dbReference type="ARBA" id="ARBA00022553"/>
    </source>
</evidence>
<feature type="domain" description="OmpR/PhoB-type" evidence="11">
    <location>
        <begin position="128"/>
        <end position="227"/>
    </location>
</feature>
<dbReference type="AlphaFoldDB" id="A0A916V2N1"/>
<dbReference type="PROSITE" id="PS51755">
    <property type="entry name" value="OMPR_PHOB"/>
    <property type="match status" value="1"/>
</dbReference>
<evidence type="ECO:0000256" key="9">
    <source>
        <dbReference type="PROSITE-ProRule" id="PRU01091"/>
    </source>
</evidence>
<dbReference type="Gene3D" id="3.40.50.2300">
    <property type="match status" value="1"/>
</dbReference>
<evidence type="ECO:0000256" key="7">
    <source>
        <dbReference type="ARBA" id="ARBA00023163"/>
    </source>
</evidence>
<feature type="modified residue" description="4-aspartylphosphate" evidence="8">
    <location>
        <position position="54"/>
    </location>
</feature>
<dbReference type="InterPro" id="IPR001867">
    <property type="entry name" value="OmpR/PhoB-type_DNA-bd"/>
</dbReference>
<dbReference type="GO" id="GO:0000987">
    <property type="term" value="F:cis-regulatory region sequence-specific DNA binding"/>
    <property type="evidence" value="ECO:0007669"/>
    <property type="project" value="UniProtKB-ARBA"/>
</dbReference>
<dbReference type="Pfam" id="PF00486">
    <property type="entry name" value="Trans_reg_C"/>
    <property type="match status" value="1"/>
</dbReference>
<dbReference type="PANTHER" id="PTHR48111">
    <property type="entry name" value="REGULATOR OF RPOS"/>
    <property type="match status" value="1"/>
</dbReference>
<evidence type="ECO:0000256" key="6">
    <source>
        <dbReference type="ARBA" id="ARBA00023125"/>
    </source>
</evidence>
<accession>A0A916V2N1</accession>
<evidence type="ECO:0000256" key="8">
    <source>
        <dbReference type="PROSITE-ProRule" id="PRU00169"/>
    </source>
</evidence>
<feature type="domain" description="Response regulatory" evidence="10">
    <location>
        <begin position="5"/>
        <end position="118"/>
    </location>
</feature>
<dbReference type="Gene3D" id="6.10.250.690">
    <property type="match status" value="1"/>
</dbReference>
<dbReference type="GO" id="GO:0042802">
    <property type="term" value="F:identical protein binding"/>
    <property type="evidence" value="ECO:0007669"/>
    <property type="project" value="UniProtKB-ARBA"/>
</dbReference>
<dbReference type="InterPro" id="IPR011006">
    <property type="entry name" value="CheY-like_superfamily"/>
</dbReference>
<keyword evidence="7" id="KW-0804">Transcription</keyword>
<keyword evidence="4" id="KW-0902">Two-component regulatory system</keyword>
<dbReference type="EMBL" id="BMJJ01000001">
    <property type="protein sequence ID" value="GGD03036.1"/>
    <property type="molecule type" value="Genomic_DNA"/>
</dbReference>
<dbReference type="GO" id="GO:0045893">
    <property type="term" value="P:positive regulation of DNA-templated transcription"/>
    <property type="evidence" value="ECO:0007669"/>
    <property type="project" value="UniProtKB-ARBA"/>
</dbReference>
<evidence type="ECO:0000259" key="10">
    <source>
        <dbReference type="PROSITE" id="PS50110"/>
    </source>
</evidence>
<keyword evidence="5" id="KW-0805">Transcription regulation</keyword>
<dbReference type="GO" id="GO:0000156">
    <property type="term" value="F:phosphorelay response regulator activity"/>
    <property type="evidence" value="ECO:0007669"/>
    <property type="project" value="TreeGrafter"/>
</dbReference>
<evidence type="ECO:0000313" key="13">
    <source>
        <dbReference type="Proteomes" id="UP000613160"/>
    </source>
</evidence>
<dbReference type="GO" id="GO:0005829">
    <property type="term" value="C:cytosol"/>
    <property type="evidence" value="ECO:0007669"/>
    <property type="project" value="TreeGrafter"/>
</dbReference>
<dbReference type="CDD" id="cd00383">
    <property type="entry name" value="trans_reg_C"/>
    <property type="match status" value="1"/>
</dbReference>
<keyword evidence="6 9" id="KW-0238">DNA-binding</keyword>
<dbReference type="SMART" id="SM00448">
    <property type="entry name" value="REC"/>
    <property type="match status" value="1"/>
</dbReference>
<keyword evidence="2" id="KW-0963">Cytoplasm</keyword>
<protein>
    <submittedName>
        <fullName evidence="12">DNA-binding response regulator</fullName>
    </submittedName>
</protein>
<comment type="subcellular location">
    <subcellularLocation>
        <location evidence="1">Cytoplasm</location>
    </subcellularLocation>
</comment>
<dbReference type="InterPro" id="IPR036388">
    <property type="entry name" value="WH-like_DNA-bd_sf"/>
</dbReference>
<dbReference type="InterPro" id="IPR001789">
    <property type="entry name" value="Sig_transdc_resp-reg_receiver"/>
</dbReference>
<dbReference type="InterPro" id="IPR039420">
    <property type="entry name" value="WalR-like"/>
</dbReference>
<dbReference type="FunFam" id="3.40.50.2300:FF:000021">
    <property type="entry name" value="Two-component system response regulator KdpE"/>
    <property type="match status" value="1"/>
</dbReference>
<evidence type="ECO:0000256" key="2">
    <source>
        <dbReference type="ARBA" id="ARBA00022490"/>
    </source>
</evidence>
<dbReference type="GO" id="GO:0032993">
    <property type="term" value="C:protein-DNA complex"/>
    <property type="evidence" value="ECO:0007669"/>
    <property type="project" value="TreeGrafter"/>
</dbReference>
<dbReference type="SUPFAM" id="SSF52172">
    <property type="entry name" value="CheY-like"/>
    <property type="match status" value="1"/>
</dbReference>
<feature type="DNA-binding region" description="OmpR/PhoB-type" evidence="9">
    <location>
        <begin position="128"/>
        <end position="227"/>
    </location>
</feature>
<dbReference type="PROSITE" id="PS50110">
    <property type="entry name" value="RESPONSE_REGULATORY"/>
    <property type="match status" value="1"/>
</dbReference>
<evidence type="ECO:0000256" key="4">
    <source>
        <dbReference type="ARBA" id="ARBA00023012"/>
    </source>
</evidence>
<evidence type="ECO:0000313" key="12">
    <source>
        <dbReference type="EMBL" id="GGD03036.1"/>
    </source>
</evidence>
<reference evidence="12" key="1">
    <citation type="journal article" date="2014" name="Int. J. Syst. Evol. Microbiol.">
        <title>Complete genome sequence of Corynebacterium casei LMG S-19264T (=DSM 44701T), isolated from a smear-ripened cheese.</title>
        <authorList>
            <consortium name="US DOE Joint Genome Institute (JGI-PGF)"/>
            <person name="Walter F."/>
            <person name="Albersmeier A."/>
            <person name="Kalinowski J."/>
            <person name="Ruckert C."/>
        </authorList>
    </citation>
    <scope>NUCLEOTIDE SEQUENCE</scope>
    <source>
        <strain evidence="12">CGMCC 1.15493</strain>
    </source>
</reference>
<keyword evidence="13" id="KW-1185">Reference proteome</keyword>
<gene>
    <name evidence="12" type="ORF">GCM10011335_02200</name>
</gene>
<evidence type="ECO:0000256" key="1">
    <source>
        <dbReference type="ARBA" id="ARBA00004496"/>
    </source>
</evidence>
<keyword evidence="3 8" id="KW-0597">Phosphoprotein</keyword>
<comment type="caution">
    <text evidence="12">The sequence shown here is derived from an EMBL/GenBank/DDBJ whole genome shotgun (WGS) entry which is preliminary data.</text>
</comment>
<dbReference type="PANTHER" id="PTHR48111:SF50">
    <property type="entry name" value="KDP OPERON TRANSCRIPTIONAL REGULATORY PROTEIN KDPE"/>
    <property type="match status" value="1"/>
</dbReference>
<dbReference type="SMART" id="SM00862">
    <property type="entry name" value="Trans_reg_C"/>
    <property type="match status" value="1"/>
</dbReference>
<organism evidence="12 13">
    <name type="scientific">Aureimonas glaciei</name>
    <dbReference type="NCBI Taxonomy" id="1776957"/>
    <lineage>
        <taxon>Bacteria</taxon>
        <taxon>Pseudomonadati</taxon>
        <taxon>Pseudomonadota</taxon>
        <taxon>Alphaproteobacteria</taxon>
        <taxon>Hyphomicrobiales</taxon>
        <taxon>Aurantimonadaceae</taxon>
        <taxon>Aureimonas</taxon>
    </lineage>
</organism>
<reference evidence="12" key="2">
    <citation type="submission" date="2020-09" db="EMBL/GenBank/DDBJ databases">
        <authorList>
            <person name="Sun Q."/>
            <person name="Zhou Y."/>
        </authorList>
    </citation>
    <scope>NUCLEOTIDE SEQUENCE</scope>
    <source>
        <strain evidence="12">CGMCC 1.15493</strain>
    </source>
</reference>
<evidence type="ECO:0000259" key="11">
    <source>
        <dbReference type="PROSITE" id="PS51755"/>
    </source>
</evidence>
<dbReference type="Proteomes" id="UP000613160">
    <property type="component" value="Unassembled WGS sequence"/>
</dbReference>
<evidence type="ECO:0000256" key="5">
    <source>
        <dbReference type="ARBA" id="ARBA00023015"/>
    </source>
</evidence>
<name>A0A916V2N1_9HYPH</name>
<dbReference type="Pfam" id="PF00072">
    <property type="entry name" value="Response_reg"/>
    <property type="match status" value="1"/>
</dbReference>
<proteinExistence type="predicted"/>
<dbReference type="RefSeq" id="WP_188848710.1">
    <property type="nucleotide sequence ID" value="NZ_BMJJ01000001.1"/>
</dbReference>
<sequence>MIGATILVVDDEPAIHRFLTPALEANGFLALRADTATQGLALVASRRPAVVVLDLGLPDMDGAEVIRRLRAFTDVPIIVLSARDRESAKIEALDLGADDFVAKPFGVGELMARIRAAIRHQMQAKGETPVLKLGAIEIDIPRHRVTRSGVEVKLTPKEFDLLSMLVRHSGKVVTHRHILNQVWGAPHEHDTPYLRVYIGQLRAKLEADPANPALILTEPGVGYRAGEASEPEKMPPA</sequence>
<dbReference type="Gene3D" id="1.10.10.10">
    <property type="entry name" value="Winged helix-like DNA-binding domain superfamily/Winged helix DNA-binding domain"/>
    <property type="match status" value="1"/>
</dbReference>
<dbReference type="CDD" id="cd17620">
    <property type="entry name" value="REC_OmpR_KdpE-like"/>
    <property type="match status" value="1"/>
</dbReference>